<dbReference type="OrthoDB" id="10668513at2759"/>
<gene>
    <name evidence="1" type="ORF">ASIM_LOCUS4407</name>
</gene>
<sequence length="130" mass="14932">MGSLINQGRTCHKKSGTVYDDFVVNKRKQMQQTNCGLTEPYDNSQQSWFSCDQTRKQRSPYADRFLDGQTPVTSTANVQPKYFLKGAKEKMIAYGFRVGRHDYKTMDDVYSDWNDTDCVLLCSLILTCSD</sequence>
<keyword evidence="2" id="KW-1185">Reference proteome</keyword>
<accession>A0A0M3JAH2</accession>
<evidence type="ECO:0000313" key="2">
    <source>
        <dbReference type="Proteomes" id="UP000267096"/>
    </source>
</evidence>
<dbReference type="WBParaSite" id="ASIM_0000459201-mRNA-1">
    <property type="protein sequence ID" value="ASIM_0000459201-mRNA-1"/>
    <property type="gene ID" value="ASIM_0000459201"/>
</dbReference>
<dbReference type="EMBL" id="UYRR01007639">
    <property type="protein sequence ID" value="VDK23783.1"/>
    <property type="molecule type" value="Genomic_DNA"/>
</dbReference>
<dbReference type="Proteomes" id="UP000267096">
    <property type="component" value="Unassembled WGS sequence"/>
</dbReference>
<reference evidence="1 2" key="2">
    <citation type="submission" date="2018-11" db="EMBL/GenBank/DDBJ databases">
        <authorList>
            <consortium name="Pathogen Informatics"/>
        </authorList>
    </citation>
    <scope>NUCLEOTIDE SEQUENCE [LARGE SCALE GENOMIC DNA]</scope>
</reference>
<reference evidence="3" key="1">
    <citation type="submission" date="2017-02" db="UniProtKB">
        <authorList>
            <consortium name="WormBaseParasite"/>
        </authorList>
    </citation>
    <scope>IDENTIFICATION</scope>
</reference>
<evidence type="ECO:0000313" key="3">
    <source>
        <dbReference type="WBParaSite" id="ASIM_0000459201-mRNA-1"/>
    </source>
</evidence>
<organism evidence="3">
    <name type="scientific">Anisakis simplex</name>
    <name type="common">Herring worm</name>
    <dbReference type="NCBI Taxonomy" id="6269"/>
    <lineage>
        <taxon>Eukaryota</taxon>
        <taxon>Metazoa</taxon>
        <taxon>Ecdysozoa</taxon>
        <taxon>Nematoda</taxon>
        <taxon>Chromadorea</taxon>
        <taxon>Rhabditida</taxon>
        <taxon>Spirurina</taxon>
        <taxon>Ascaridomorpha</taxon>
        <taxon>Ascaridoidea</taxon>
        <taxon>Anisakidae</taxon>
        <taxon>Anisakis</taxon>
        <taxon>Anisakis simplex complex</taxon>
    </lineage>
</organism>
<protein>
    <submittedName>
        <fullName evidence="3">Peptidase M12A domain-containing protein</fullName>
    </submittedName>
</protein>
<dbReference type="AlphaFoldDB" id="A0A0M3JAH2"/>
<name>A0A0M3JAH2_ANISI</name>
<proteinExistence type="predicted"/>
<evidence type="ECO:0000313" key="1">
    <source>
        <dbReference type="EMBL" id="VDK23783.1"/>
    </source>
</evidence>